<dbReference type="PROSITE" id="PS00552">
    <property type="entry name" value="HTH_MERR_1"/>
    <property type="match status" value="1"/>
</dbReference>
<sequence length="139" mass="15465">MTTETLERDLTVSEVAEGAEVSISAVRFYEKHGLVSASRTSGNQRRFDRAAPCRIRVARVAQRIGMTVGEIRELLALLPEGEAPQPEHWVALYDAILDEGQRRVRILQRAMSDIMTGGKLCEVPVNDAEPTPRRVVPAR</sequence>
<dbReference type="PANTHER" id="PTHR30204">
    <property type="entry name" value="REDOX-CYCLING DRUG-SENSING TRANSCRIPTIONAL ACTIVATOR SOXR"/>
    <property type="match status" value="1"/>
</dbReference>
<dbReference type="EMBL" id="CP011112">
    <property type="protein sequence ID" value="AKU15175.1"/>
    <property type="molecule type" value="Genomic_DNA"/>
</dbReference>
<dbReference type="InterPro" id="IPR047057">
    <property type="entry name" value="MerR_fam"/>
</dbReference>
<evidence type="ECO:0000313" key="3">
    <source>
        <dbReference type="EMBL" id="AKU15175.1"/>
    </source>
</evidence>
<keyword evidence="1" id="KW-0238">DNA-binding</keyword>
<dbReference type="OrthoDB" id="9802039at2"/>
<evidence type="ECO:0000256" key="1">
    <source>
        <dbReference type="ARBA" id="ARBA00023125"/>
    </source>
</evidence>
<dbReference type="PANTHER" id="PTHR30204:SF0">
    <property type="entry name" value="REDOX-SENSITIVE TRANSCRIPTIONAL ACTIVATOR SOXR"/>
    <property type="match status" value="1"/>
</dbReference>
<organism evidence="3 4">
    <name type="scientific">Luteipulveratus mongoliensis</name>
    <dbReference type="NCBI Taxonomy" id="571913"/>
    <lineage>
        <taxon>Bacteria</taxon>
        <taxon>Bacillati</taxon>
        <taxon>Actinomycetota</taxon>
        <taxon>Actinomycetes</taxon>
        <taxon>Micrococcales</taxon>
        <taxon>Dermacoccaceae</taxon>
        <taxon>Luteipulveratus</taxon>
    </lineage>
</organism>
<dbReference type="SMART" id="SM00422">
    <property type="entry name" value="HTH_MERR"/>
    <property type="match status" value="1"/>
</dbReference>
<dbReference type="PROSITE" id="PS50937">
    <property type="entry name" value="HTH_MERR_2"/>
    <property type="match status" value="1"/>
</dbReference>
<dbReference type="PRINTS" id="PR00040">
    <property type="entry name" value="HTHMERR"/>
</dbReference>
<dbReference type="InterPro" id="IPR000551">
    <property type="entry name" value="MerR-type_HTH_dom"/>
</dbReference>
<evidence type="ECO:0000259" key="2">
    <source>
        <dbReference type="PROSITE" id="PS50937"/>
    </source>
</evidence>
<accession>A0A0K1JEZ6</accession>
<gene>
    <name evidence="3" type="ORF">VV02_03710</name>
</gene>
<dbReference type="RefSeq" id="WP_052589913.1">
    <property type="nucleotide sequence ID" value="NZ_CP011112.1"/>
</dbReference>
<dbReference type="GO" id="GO:0003700">
    <property type="term" value="F:DNA-binding transcription factor activity"/>
    <property type="evidence" value="ECO:0007669"/>
    <property type="project" value="InterPro"/>
</dbReference>
<dbReference type="InterPro" id="IPR009061">
    <property type="entry name" value="DNA-bd_dom_put_sf"/>
</dbReference>
<keyword evidence="4" id="KW-1185">Reference proteome</keyword>
<dbReference type="Gene3D" id="1.10.1660.10">
    <property type="match status" value="1"/>
</dbReference>
<dbReference type="GO" id="GO:0003677">
    <property type="term" value="F:DNA binding"/>
    <property type="evidence" value="ECO:0007669"/>
    <property type="project" value="UniProtKB-KW"/>
</dbReference>
<dbReference type="STRING" id="571913.VV02_03710"/>
<dbReference type="KEGG" id="lmoi:VV02_03710"/>
<protein>
    <recommendedName>
        <fullName evidence="2">HTH merR-type domain-containing protein</fullName>
    </recommendedName>
</protein>
<dbReference type="Proteomes" id="UP000066480">
    <property type="component" value="Chromosome"/>
</dbReference>
<dbReference type="SUPFAM" id="SSF46955">
    <property type="entry name" value="Putative DNA-binding domain"/>
    <property type="match status" value="1"/>
</dbReference>
<feature type="domain" description="HTH merR-type" evidence="2">
    <location>
        <begin position="9"/>
        <end position="77"/>
    </location>
</feature>
<dbReference type="AlphaFoldDB" id="A0A0K1JEZ6"/>
<reference evidence="3 4" key="1">
    <citation type="submission" date="2015-03" db="EMBL/GenBank/DDBJ databases">
        <title>Luteipulveratus halotolerans sp. nov., a novel actinobacterium (Dermacoccaceae) from Sarawak, Malaysia.</title>
        <authorList>
            <person name="Juboi H."/>
            <person name="Basik A."/>
            <person name="Shamsul S.S."/>
            <person name="Arnold P."/>
            <person name="Schmitt E.K."/>
            <person name="Sanglier J.-J."/>
            <person name="Yeo T."/>
        </authorList>
    </citation>
    <scope>NUCLEOTIDE SEQUENCE [LARGE SCALE GENOMIC DNA]</scope>
    <source>
        <strain evidence="3 4">MN07-A0370</strain>
    </source>
</reference>
<evidence type="ECO:0000313" key="4">
    <source>
        <dbReference type="Proteomes" id="UP000066480"/>
    </source>
</evidence>
<proteinExistence type="predicted"/>
<dbReference type="Pfam" id="PF13411">
    <property type="entry name" value="MerR_1"/>
    <property type="match status" value="1"/>
</dbReference>
<name>A0A0K1JEZ6_9MICO</name>